<dbReference type="Proteomes" id="UP000307720">
    <property type="component" value="Unassembled WGS sequence"/>
</dbReference>
<sequence>MNLFFLNISISIVILAVLFVRRYAYNYVAVNFYCSLWKVVLLKLLASFVTPFLVLIFRFFLSPKVLARENIGLGIFENFNKVYIYIWLLVSSVLLILFIGNYCLYLKKIHFARELSKTDIKDNIVMKIEKKIKFKSSDILQSPVTVGVTKSQIIIPEFVKEMTKKEQNYLLYHEICHAKHKDCLWKILVICVVAIYWFNPMIWIMTICLNRDIELRCDYEVISRLGGEKEYAELLLKFARYENEPVYLMNGFGESNIKKRISAILNFDYEKKKFRFSLGMLILFATMLMFVRMDSLDAIFKSLKVPDAVEGSDISVDDHPLTKYKELDIEFVNGKWKIGEEEIEGLIDVGHCFFVDEMVENGIWLEIIRSNSGEIEDKKIILESQAWKRAEE</sequence>
<organism evidence="1 2">
    <name type="scientific">Hominisplanchenecus murintestinalis</name>
    <dbReference type="NCBI Taxonomy" id="2941517"/>
    <lineage>
        <taxon>Bacteria</taxon>
        <taxon>Bacillati</taxon>
        <taxon>Bacillota</taxon>
        <taxon>Clostridia</taxon>
        <taxon>Lachnospirales</taxon>
        <taxon>Lachnospiraceae</taxon>
        <taxon>Hominisplanchenecus</taxon>
    </lineage>
</organism>
<name>A0AC61R0C9_9FIRM</name>
<evidence type="ECO:0000313" key="2">
    <source>
        <dbReference type="Proteomes" id="UP000307720"/>
    </source>
</evidence>
<reference evidence="1" key="1">
    <citation type="submission" date="2019-04" db="EMBL/GenBank/DDBJ databases">
        <title>Microbes associate with the intestines of laboratory mice.</title>
        <authorList>
            <person name="Navarre W."/>
            <person name="Wong E."/>
            <person name="Huang K."/>
            <person name="Tropini C."/>
            <person name="Ng K."/>
            <person name="Yu B."/>
        </authorList>
    </citation>
    <scope>NUCLEOTIDE SEQUENCE</scope>
    <source>
        <strain evidence="1">NM72_1-8</strain>
    </source>
</reference>
<accession>A0AC61R0C9</accession>
<dbReference type="EMBL" id="SRZB01000010">
    <property type="protein sequence ID" value="TGX99099.1"/>
    <property type="molecule type" value="Genomic_DNA"/>
</dbReference>
<gene>
    <name evidence="1" type="ORF">E5357_06635</name>
</gene>
<comment type="caution">
    <text evidence="1">The sequence shown here is derived from an EMBL/GenBank/DDBJ whole genome shotgun (WGS) entry which is preliminary data.</text>
</comment>
<keyword evidence="2" id="KW-1185">Reference proteome</keyword>
<protein>
    <submittedName>
        <fullName evidence="1">M56 family metallopeptidase</fullName>
    </submittedName>
</protein>
<evidence type="ECO:0000313" key="1">
    <source>
        <dbReference type="EMBL" id="TGX99099.1"/>
    </source>
</evidence>
<proteinExistence type="predicted"/>